<sequence>MASADVKQFSAKEIFCNVKDSVLGRGGFGTVLLGHHRVLGKVAVKCKLLQGTQKEAENSKKELLKEIKMMILARHKFVVDVHGVIDQDNFIGLVMEHMPAGSLSDFILNKQVKNIPIPLLVRMNYESTDGITYLHKLFKDQRIAHGDLKPSNILLDSDFHCKIADFGGAALSHHTLTFGGTPDKTDEGKQLTLIFTAPERMDPNCKRLTTSMDVYSFGVVLYMSVARKYPAFPQMLIKVMQNENPFKADLNQVKNKHKGNNEATETLSLLESIMMKCVDQDPSKRPSMIEIRDQLQQQLKGIKHTTMAEYVVKVSAHVEMKDNELDKHACAPINQVILRNEPEHFADSGINEEQTVSGKSLLNLTIKARPKEKPKSDPGYDLIQARKRAINNLLTQNRVDDAIAECHKLLSLVKVTSLSHDQAITLGSDIIKLVEALLQKQFSNVLISLLESVSFLHKWIEQPDVKIELVKQYVRKAVDCVLHPTPDFERKQRFSQLLITYMDDVLKIITSTASANKKLVVKTEADRFMCLGICQRNLKNSDEAIDANMQAIRLLESVLGEDCVKLSVYAVCCNNIATNYGGKGQNKEALRFYLKSHYAYRVTVDNEDEEKWRRNQFINLSNICVQNEDNPTFDKDKAEEIFGYLQEQYLTGFPHFMKTLMTLRLAIILKRKVDQRRLCDTVVRMANSISPPSDQYLELCNQAKRIVKSLFLEKLDKSAFCLLRCAVQFWKCIPKEYQKLDMSLHLSNIISETVNDTSFSSPLQRTTISSDFIPLCNELFKNLENVSYFDQFRKPTSYQGFVLKAQSHCYVTINNYKECLKTARESIRLFSLDTECKTPTRENTKGQLYFLIGVSKYNLGDFNGGKTSLLEAVKVFESVPDEHRNQHNIEKCWEHIKFLEKKQQTQ</sequence>
<accession>A0ABP0FCR6</accession>
<dbReference type="PANTHER" id="PTHR44329">
    <property type="entry name" value="SERINE/THREONINE-PROTEIN KINASE TNNI3K-RELATED"/>
    <property type="match status" value="1"/>
</dbReference>
<protein>
    <recommendedName>
        <fullName evidence="4">Protein kinase domain-containing protein</fullName>
    </recommendedName>
</protein>
<dbReference type="SUPFAM" id="SSF48452">
    <property type="entry name" value="TPR-like"/>
    <property type="match status" value="1"/>
</dbReference>
<keyword evidence="6" id="KW-1185">Reference proteome</keyword>
<comment type="caution">
    <text evidence="5">The sequence shown here is derived from an EMBL/GenBank/DDBJ whole genome shotgun (WGS) entry which is preliminary data.</text>
</comment>
<organism evidence="5 6">
    <name type="scientific">Clavelina lepadiformis</name>
    <name type="common">Light-bulb sea squirt</name>
    <name type="synonym">Ascidia lepadiformis</name>
    <dbReference type="NCBI Taxonomy" id="159417"/>
    <lineage>
        <taxon>Eukaryota</taxon>
        <taxon>Metazoa</taxon>
        <taxon>Chordata</taxon>
        <taxon>Tunicata</taxon>
        <taxon>Ascidiacea</taxon>
        <taxon>Aplousobranchia</taxon>
        <taxon>Clavelinidae</taxon>
        <taxon>Clavelina</taxon>
    </lineage>
</organism>
<evidence type="ECO:0000259" key="4">
    <source>
        <dbReference type="PROSITE" id="PS50011"/>
    </source>
</evidence>
<gene>
    <name evidence="5" type="ORF">CVLEPA_LOCUS6876</name>
</gene>
<dbReference type="Gene3D" id="1.25.40.10">
    <property type="entry name" value="Tetratricopeptide repeat domain"/>
    <property type="match status" value="1"/>
</dbReference>
<dbReference type="InterPro" id="IPR011009">
    <property type="entry name" value="Kinase-like_dom_sf"/>
</dbReference>
<dbReference type="PROSITE" id="PS00108">
    <property type="entry name" value="PROTEIN_KINASE_ST"/>
    <property type="match status" value="1"/>
</dbReference>
<evidence type="ECO:0000313" key="6">
    <source>
        <dbReference type="Proteomes" id="UP001642483"/>
    </source>
</evidence>
<dbReference type="InterPro" id="IPR051681">
    <property type="entry name" value="Ser/Thr_Kinases-Pseudokinases"/>
</dbReference>
<proteinExistence type="predicted"/>
<dbReference type="PROSITE" id="PS00107">
    <property type="entry name" value="PROTEIN_KINASE_ATP"/>
    <property type="match status" value="1"/>
</dbReference>
<evidence type="ECO:0000313" key="5">
    <source>
        <dbReference type="EMBL" id="CAK8677500.1"/>
    </source>
</evidence>
<dbReference type="Pfam" id="PF00069">
    <property type="entry name" value="Pkinase"/>
    <property type="match status" value="1"/>
</dbReference>
<dbReference type="PROSITE" id="PS50011">
    <property type="entry name" value="PROTEIN_KINASE_DOM"/>
    <property type="match status" value="1"/>
</dbReference>
<evidence type="ECO:0000256" key="1">
    <source>
        <dbReference type="ARBA" id="ARBA00022741"/>
    </source>
</evidence>
<dbReference type="InterPro" id="IPR019734">
    <property type="entry name" value="TPR_rpt"/>
</dbReference>
<feature type="domain" description="Protein kinase" evidence="4">
    <location>
        <begin position="17"/>
        <end position="307"/>
    </location>
</feature>
<dbReference type="InterPro" id="IPR011990">
    <property type="entry name" value="TPR-like_helical_dom_sf"/>
</dbReference>
<keyword evidence="2 3" id="KW-0067">ATP-binding</keyword>
<dbReference type="EMBL" id="CAWYQH010000046">
    <property type="protein sequence ID" value="CAK8677500.1"/>
    <property type="molecule type" value="Genomic_DNA"/>
</dbReference>
<dbReference type="InterPro" id="IPR008271">
    <property type="entry name" value="Ser/Thr_kinase_AS"/>
</dbReference>
<dbReference type="SUPFAM" id="SSF56112">
    <property type="entry name" value="Protein kinase-like (PK-like)"/>
    <property type="match status" value="1"/>
</dbReference>
<dbReference type="SMART" id="SM00028">
    <property type="entry name" value="TPR"/>
    <property type="match status" value="4"/>
</dbReference>
<evidence type="ECO:0000256" key="3">
    <source>
        <dbReference type="PROSITE-ProRule" id="PRU10141"/>
    </source>
</evidence>
<dbReference type="InterPro" id="IPR000719">
    <property type="entry name" value="Prot_kinase_dom"/>
</dbReference>
<reference evidence="5 6" key="1">
    <citation type="submission" date="2024-02" db="EMBL/GenBank/DDBJ databases">
        <authorList>
            <person name="Daric V."/>
            <person name="Darras S."/>
        </authorList>
    </citation>
    <scope>NUCLEOTIDE SEQUENCE [LARGE SCALE GENOMIC DNA]</scope>
</reference>
<dbReference type="Proteomes" id="UP001642483">
    <property type="component" value="Unassembled WGS sequence"/>
</dbReference>
<name>A0ABP0FCR6_CLALP</name>
<evidence type="ECO:0000256" key="2">
    <source>
        <dbReference type="ARBA" id="ARBA00022840"/>
    </source>
</evidence>
<dbReference type="Gene3D" id="1.10.510.10">
    <property type="entry name" value="Transferase(Phosphotransferase) domain 1"/>
    <property type="match status" value="1"/>
</dbReference>
<dbReference type="InterPro" id="IPR017441">
    <property type="entry name" value="Protein_kinase_ATP_BS"/>
</dbReference>
<feature type="binding site" evidence="3">
    <location>
        <position position="45"/>
    </location>
    <ligand>
        <name>ATP</name>
        <dbReference type="ChEBI" id="CHEBI:30616"/>
    </ligand>
</feature>
<keyword evidence="1 3" id="KW-0547">Nucleotide-binding</keyword>
<dbReference type="SMART" id="SM00220">
    <property type="entry name" value="S_TKc"/>
    <property type="match status" value="1"/>
</dbReference>
<dbReference type="PANTHER" id="PTHR44329:SF291">
    <property type="entry name" value="PROTEIN KINASE DOMAIN-CONTAINING PROTEIN"/>
    <property type="match status" value="1"/>
</dbReference>